<proteinExistence type="predicted"/>
<evidence type="ECO:0000313" key="2">
    <source>
        <dbReference type="Proteomes" id="UP001567538"/>
    </source>
</evidence>
<dbReference type="AlphaFoldDB" id="A0ABD1HYS8"/>
<keyword evidence="2" id="KW-1185">Reference proteome</keyword>
<sequence length="81" mass="8740">MIRTLIYVRSNGKKLVMYSIVKFNSIKSSSKNPSLAINTNTSLFLHHHTLSSSDKVTPIIHLVSAAVSEDSASVLNRGGGV</sequence>
<organism evidence="1 2">
    <name type="scientific">Salvia divinorum</name>
    <name type="common">Maria pastora</name>
    <name type="synonym">Diviner's sage</name>
    <dbReference type="NCBI Taxonomy" id="28513"/>
    <lineage>
        <taxon>Eukaryota</taxon>
        <taxon>Viridiplantae</taxon>
        <taxon>Streptophyta</taxon>
        <taxon>Embryophyta</taxon>
        <taxon>Tracheophyta</taxon>
        <taxon>Spermatophyta</taxon>
        <taxon>Magnoliopsida</taxon>
        <taxon>eudicotyledons</taxon>
        <taxon>Gunneridae</taxon>
        <taxon>Pentapetalae</taxon>
        <taxon>asterids</taxon>
        <taxon>lamiids</taxon>
        <taxon>Lamiales</taxon>
        <taxon>Lamiaceae</taxon>
        <taxon>Nepetoideae</taxon>
        <taxon>Mentheae</taxon>
        <taxon>Salviinae</taxon>
        <taxon>Salvia</taxon>
        <taxon>Salvia subgen. Calosphace</taxon>
    </lineage>
</organism>
<gene>
    <name evidence="1" type="ORF">AAHA92_03909</name>
</gene>
<protein>
    <submittedName>
        <fullName evidence="1">Uncharacterized protein</fullName>
    </submittedName>
</protein>
<name>A0ABD1HYS8_SALDI</name>
<accession>A0ABD1HYS8</accession>
<dbReference type="Proteomes" id="UP001567538">
    <property type="component" value="Unassembled WGS sequence"/>
</dbReference>
<evidence type="ECO:0000313" key="1">
    <source>
        <dbReference type="EMBL" id="KAL1561170.1"/>
    </source>
</evidence>
<dbReference type="EMBL" id="JBEAFC010000003">
    <property type="protein sequence ID" value="KAL1561170.1"/>
    <property type="molecule type" value="Genomic_DNA"/>
</dbReference>
<comment type="caution">
    <text evidence="1">The sequence shown here is derived from an EMBL/GenBank/DDBJ whole genome shotgun (WGS) entry which is preliminary data.</text>
</comment>
<reference evidence="1 2" key="1">
    <citation type="submission" date="2024-06" db="EMBL/GenBank/DDBJ databases">
        <title>A chromosome level genome sequence of Diviner's sage (Salvia divinorum).</title>
        <authorList>
            <person name="Ford S.A."/>
            <person name="Ro D.-K."/>
            <person name="Ness R.W."/>
            <person name="Phillips M.A."/>
        </authorList>
    </citation>
    <scope>NUCLEOTIDE SEQUENCE [LARGE SCALE GENOMIC DNA]</scope>
    <source>
        <strain evidence="1">SAF-2024a</strain>
        <tissue evidence="1">Leaf</tissue>
    </source>
</reference>